<sequence>MVPSLPNANTGHTDITPADKQRAAYAQPAEEVLAQLQVSLDHGLASEEVARRQARFGPNRISQQHSTPLWLKFIQQFHQPLIYLLLVATIVSLSLHEWVDAAVIFGVVFINAIIGFLQETKAEKAIDALGRMVAVQTSVRRDGKRISVPAETLVPGDIVLIQGGDRVPADLRLCLQKNLQVEEAALTGESVPATKQINPLPIQTTLADRRNLAFAGTLVTAGFAEGVVIATADATETGQIAGLMSSTVDLSTPLTKNIAQFSRLLMAVILLLALAVFALGILRGEPGADVFMAAVALAVGAIPEGLPAAVTIVLAIGVSRMAQRKAVIRKLPAVETLGSTSIICSDKTGTLTQNQMTLVEIYAAGTCFHVSGTGYEPLGEFSQSGQSIAPWDHPALIEVLRAGLLCNESNLREEAGFWEIEGDPTEAALLVAAHKAGLQHRHREDPWPRHDMIPFESEHMFRAVLHETPDEDRVIYIIGALERLLPRCDQAVNQASQTVELDAAEIQGQAEAMASRGLRVLMVAKVAGEDQQRELEHDHVAGNLIFLGLTGMIDPPRPEVIAAIRECHQAQVQVKMITGDHVATARSIAQRIGLGDETLVSITGSELEQISNEDLPLVAEKTTVFARVAPEQKLRLVQALQSRGHIVAMTGDGVNDAPALKQADIGIAMGITGTEVAKGAAAMILTDDNFATIKAAVEEGRGVFDNLVKFIVWTLPTNVGEAMVLFVAIILATELPILPVQLLWINMAASVFLGLMLVFEPHEQNLMQRPPRNPREPILTFPLFMRTGLVSLIILLGSFWVFQMEQSRPGSTLAQARTAVVNVIVMVECAYLLNCRCLHRSIFSIGIFSNPYVPAGIATMLAAQVLLTYLPLMQTLFGTASLSLETWLRIVAVGVVAFLIVEFEKWVRFHNSKSNPN</sequence>
<dbReference type="InterPro" id="IPR023299">
    <property type="entry name" value="ATPase_P-typ_cyto_dom_N"/>
</dbReference>
<dbReference type="SMART" id="SM00831">
    <property type="entry name" value="Cation_ATPase_N"/>
    <property type="match status" value="1"/>
</dbReference>
<dbReference type="FunFam" id="3.40.50.1000:FF:000028">
    <property type="entry name" value="Calcium-transporting P-type ATPase, putative"/>
    <property type="match status" value="1"/>
</dbReference>
<keyword evidence="4" id="KW-0597">Phosphoprotein</keyword>
<dbReference type="SUPFAM" id="SSF81665">
    <property type="entry name" value="Calcium ATPase, transmembrane domain M"/>
    <property type="match status" value="1"/>
</dbReference>
<feature type="transmembrane region" description="Helical" evidence="12">
    <location>
        <begin position="101"/>
        <end position="117"/>
    </location>
</feature>
<comment type="subcellular location">
    <subcellularLocation>
        <location evidence="1">Cell membrane</location>
        <topology evidence="1">Multi-pass membrane protein</topology>
    </subcellularLocation>
</comment>
<dbReference type="InterPro" id="IPR023214">
    <property type="entry name" value="HAD_sf"/>
</dbReference>
<evidence type="ECO:0000256" key="12">
    <source>
        <dbReference type="SAM" id="Phobius"/>
    </source>
</evidence>
<feature type="transmembrane region" description="Helical" evidence="12">
    <location>
        <begin position="710"/>
        <end position="732"/>
    </location>
</feature>
<evidence type="ECO:0000256" key="4">
    <source>
        <dbReference type="ARBA" id="ARBA00022553"/>
    </source>
</evidence>
<dbReference type="PRINTS" id="PR00119">
    <property type="entry name" value="CATATPASE"/>
</dbReference>
<evidence type="ECO:0000313" key="14">
    <source>
        <dbReference type="EMBL" id="QDV29152.1"/>
    </source>
</evidence>
<reference evidence="14 15" key="1">
    <citation type="submission" date="2019-02" db="EMBL/GenBank/DDBJ databases">
        <title>Deep-cultivation of Planctomycetes and their phenomic and genomic characterization uncovers novel biology.</title>
        <authorList>
            <person name="Wiegand S."/>
            <person name="Jogler M."/>
            <person name="Boedeker C."/>
            <person name="Pinto D."/>
            <person name="Vollmers J."/>
            <person name="Rivas-Marin E."/>
            <person name="Kohn T."/>
            <person name="Peeters S.H."/>
            <person name="Heuer A."/>
            <person name="Rast P."/>
            <person name="Oberbeckmann S."/>
            <person name="Bunk B."/>
            <person name="Jeske O."/>
            <person name="Meyerdierks A."/>
            <person name="Storesund J.E."/>
            <person name="Kallscheuer N."/>
            <person name="Luecker S."/>
            <person name="Lage O.M."/>
            <person name="Pohl T."/>
            <person name="Merkel B.J."/>
            <person name="Hornburger P."/>
            <person name="Mueller R.-W."/>
            <person name="Bruemmer F."/>
            <person name="Labrenz M."/>
            <person name="Spormann A.M."/>
            <person name="Op den Camp H."/>
            <person name="Overmann J."/>
            <person name="Amann R."/>
            <person name="Jetten M.S.M."/>
            <person name="Mascher T."/>
            <person name="Medema M.H."/>
            <person name="Devos D.P."/>
            <person name="Kaster A.-K."/>
            <person name="Ovreas L."/>
            <person name="Rohde M."/>
            <person name="Galperin M.Y."/>
            <person name="Jogler C."/>
        </authorList>
    </citation>
    <scope>NUCLEOTIDE SEQUENCE [LARGE SCALE GENOMIC DNA]</scope>
    <source>
        <strain evidence="14 15">Spb1</strain>
    </source>
</reference>
<keyword evidence="5 12" id="KW-0812">Transmembrane</keyword>
<dbReference type="EMBL" id="CP036299">
    <property type="protein sequence ID" value="QDV29152.1"/>
    <property type="molecule type" value="Genomic_DNA"/>
</dbReference>
<evidence type="ECO:0000259" key="13">
    <source>
        <dbReference type="SMART" id="SM00831"/>
    </source>
</evidence>
<dbReference type="Gene3D" id="1.20.1110.10">
    <property type="entry name" value="Calcium-transporting ATPase, transmembrane domain"/>
    <property type="match status" value="1"/>
</dbReference>
<keyword evidence="10 12" id="KW-1133">Transmembrane helix</keyword>
<dbReference type="InterPro" id="IPR050510">
    <property type="entry name" value="Cation_transp_ATPase_P-type"/>
</dbReference>
<feature type="transmembrane region" description="Helical" evidence="12">
    <location>
        <begin position="779"/>
        <end position="802"/>
    </location>
</feature>
<dbReference type="GO" id="GO:0005391">
    <property type="term" value="F:P-type sodium:potassium-exchanging transporter activity"/>
    <property type="evidence" value="ECO:0007669"/>
    <property type="project" value="TreeGrafter"/>
</dbReference>
<dbReference type="Gene3D" id="2.70.150.10">
    <property type="entry name" value="Calcium-transporting ATPase, cytoplasmic transduction domain A"/>
    <property type="match status" value="1"/>
</dbReference>
<keyword evidence="11 12" id="KW-0472">Membrane</keyword>
<keyword evidence="3" id="KW-1003">Cell membrane</keyword>
<evidence type="ECO:0000256" key="5">
    <source>
        <dbReference type="ARBA" id="ARBA00022692"/>
    </source>
</evidence>
<organism evidence="14 15">
    <name type="scientific">Planctopirus ephydatiae</name>
    <dbReference type="NCBI Taxonomy" id="2528019"/>
    <lineage>
        <taxon>Bacteria</taxon>
        <taxon>Pseudomonadati</taxon>
        <taxon>Planctomycetota</taxon>
        <taxon>Planctomycetia</taxon>
        <taxon>Planctomycetales</taxon>
        <taxon>Planctomycetaceae</taxon>
        <taxon>Planctopirus</taxon>
    </lineage>
</organism>
<name>A0A518GKI9_9PLAN</name>
<feature type="transmembrane region" description="Helical" evidence="12">
    <location>
        <begin position="264"/>
        <end position="284"/>
    </location>
</feature>
<keyword evidence="8" id="KW-0460">Magnesium</keyword>
<dbReference type="Gene3D" id="3.40.1110.10">
    <property type="entry name" value="Calcium-transporting ATPase, cytoplasmic domain N"/>
    <property type="match status" value="1"/>
</dbReference>
<dbReference type="EC" id="3.6.3.-" evidence="14"/>
<proteinExistence type="inferred from homology"/>
<dbReference type="RefSeq" id="WP_145296634.1">
    <property type="nucleotide sequence ID" value="NZ_CP036299.1"/>
</dbReference>
<dbReference type="Pfam" id="PF13246">
    <property type="entry name" value="Cation_ATPase"/>
    <property type="match status" value="1"/>
</dbReference>
<feature type="transmembrane region" description="Helical" evidence="12">
    <location>
        <begin position="738"/>
        <end position="759"/>
    </location>
</feature>
<dbReference type="GO" id="GO:0005886">
    <property type="term" value="C:plasma membrane"/>
    <property type="evidence" value="ECO:0007669"/>
    <property type="project" value="UniProtKB-SubCell"/>
</dbReference>
<dbReference type="Pfam" id="PF00690">
    <property type="entry name" value="Cation_ATPase_N"/>
    <property type="match status" value="1"/>
</dbReference>
<dbReference type="GO" id="GO:0036376">
    <property type="term" value="P:sodium ion export across plasma membrane"/>
    <property type="evidence" value="ECO:0007669"/>
    <property type="project" value="TreeGrafter"/>
</dbReference>
<dbReference type="FunFam" id="2.70.150.10:FF:000160">
    <property type="entry name" value="Sarcoplasmic/endoplasmic reticulum calcium ATPase 1"/>
    <property type="match status" value="1"/>
</dbReference>
<evidence type="ECO:0000256" key="10">
    <source>
        <dbReference type="ARBA" id="ARBA00022989"/>
    </source>
</evidence>
<protein>
    <submittedName>
        <fullName evidence="14">Putative cation-transporting ATPase F</fullName>
        <ecNumber evidence="14">3.6.3.-</ecNumber>
    </submittedName>
</protein>
<dbReference type="PRINTS" id="PR00120">
    <property type="entry name" value="HATPASE"/>
</dbReference>
<keyword evidence="14" id="KW-0378">Hydrolase</keyword>
<evidence type="ECO:0000256" key="11">
    <source>
        <dbReference type="ARBA" id="ARBA00023136"/>
    </source>
</evidence>
<dbReference type="PANTHER" id="PTHR43294:SF21">
    <property type="entry name" value="CATION TRANSPORTING ATPASE"/>
    <property type="match status" value="1"/>
</dbReference>
<comment type="similarity">
    <text evidence="2">Belongs to the cation transport ATPase (P-type) (TC 3.A.3) family. Type IIA subfamily.</text>
</comment>
<dbReference type="InterPro" id="IPR001757">
    <property type="entry name" value="P_typ_ATPase"/>
</dbReference>
<gene>
    <name evidence="14" type="primary">ctpF</name>
    <name evidence="14" type="ORF">Spb1_10210</name>
</gene>
<evidence type="ECO:0000256" key="6">
    <source>
        <dbReference type="ARBA" id="ARBA00022741"/>
    </source>
</evidence>
<evidence type="ECO:0000256" key="9">
    <source>
        <dbReference type="ARBA" id="ARBA00022967"/>
    </source>
</evidence>
<dbReference type="InterPro" id="IPR059000">
    <property type="entry name" value="ATPase_P-type_domA"/>
</dbReference>
<dbReference type="InterPro" id="IPR018303">
    <property type="entry name" value="ATPase_P-typ_P_site"/>
</dbReference>
<dbReference type="KEGG" id="peh:Spb1_10210"/>
<dbReference type="InterPro" id="IPR006068">
    <property type="entry name" value="ATPase_P-typ_cation-transptr_C"/>
</dbReference>
<dbReference type="InterPro" id="IPR044492">
    <property type="entry name" value="P_typ_ATPase_HD_dom"/>
</dbReference>
<evidence type="ECO:0000256" key="3">
    <source>
        <dbReference type="ARBA" id="ARBA00022475"/>
    </source>
</evidence>
<dbReference type="SUPFAM" id="SSF81660">
    <property type="entry name" value="Metal cation-transporting ATPase, ATP-binding domain N"/>
    <property type="match status" value="1"/>
</dbReference>
<dbReference type="GO" id="GO:0006883">
    <property type="term" value="P:intracellular sodium ion homeostasis"/>
    <property type="evidence" value="ECO:0007669"/>
    <property type="project" value="TreeGrafter"/>
</dbReference>
<dbReference type="GO" id="GO:1902600">
    <property type="term" value="P:proton transmembrane transport"/>
    <property type="evidence" value="ECO:0007669"/>
    <property type="project" value="TreeGrafter"/>
</dbReference>
<accession>A0A518GKI9</accession>
<evidence type="ECO:0000256" key="1">
    <source>
        <dbReference type="ARBA" id="ARBA00004651"/>
    </source>
</evidence>
<dbReference type="InterPro" id="IPR008250">
    <property type="entry name" value="ATPase_P-typ_transduc_dom_A_sf"/>
</dbReference>
<dbReference type="SFLD" id="SFLDS00003">
    <property type="entry name" value="Haloacid_Dehalogenase"/>
    <property type="match status" value="1"/>
</dbReference>
<keyword evidence="6" id="KW-0547">Nucleotide-binding</keyword>
<dbReference type="GO" id="GO:1990573">
    <property type="term" value="P:potassium ion import across plasma membrane"/>
    <property type="evidence" value="ECO:0007669"/>
    <property type="project" value="TreeGrafter"/>
</dbReference>
<evidence type="ECO:0000256" key="8">
    <source>
        <dbReference type="ARBA" id="ARBA00022842"/>
    </source>
</evidence>
<dbReference type="SFLD" id="SFLDF00027">
    <property type="entry name" value="p-type_atpase"/>
    <property type="match status" value="1"/>
</dbReference>
<keyword evidence="9" id="KW-1278">Translocase</keyword>
<dbReference type="InterPro" id="IPR036412">
    <property type="entry name" value="HAD-like_sf"/>
</dbReference>
<dbReference type="AlphaFoldDB" id="A0A518GKI9"/>
<dbReference type="GO" id="GO:0005524">
    <property type="term" value="F:ATP binding"/>
    <property type="evidence" value="ECO:0007669"/>
    <property type="project" value="UniProtKB-KW"/>
</dbReference>
<feature type="transmembrane region" description="Helical" evidence="12">
    <location>
        <begin position="845"/>
        <end position="866"/>
    </location>
</feature>
<evidence type="ECO:0000256" key="2">
    <source>
        <dbReference type="ARBA" id="ARBA00005675"/>
    </source>
</evidence>
<dbReference type="Proteomes" id="UP000315349">
    <property type="component" value="Chromosome"/>
</dbReference>
<dbReference type="CDD" id="cd02080">
    <property type="entry name" value="P-type_ATPase_cation"/>
    <property type="match status" value="1"/>
</dbReference>
<dbReference type="OrthoDB" id="211392at2"/>
<dbReference type="Pfam" id="PF00122">
    <property type="entry name" value="E1-E2_ATPase"/>
    <property type="match status" value="1"/>
</dbReference>
<dbReference type="PANTHER" id="PTHR43294">
    <property type="entry name" value="SODIUM/POTASSIUM-TRANSPORTING ATPASE SUBUNIT ALPHA"/>
    <property type="match status" value="1"/>
</dbReference>
<evidence type="ECO:0000313" key="15">
    <source>
        <dbReference type="Proteomes" id="UP000315349"/>
    </source>
</evidence>
<dbReference type="SFLD" id="SFLDG00002">
    <property type="entry name" value="C1.7:_P-type_atpase_like"/>
    <property type="match status" value="1"/>
</dbReference>
<dbReference type="PROSITE" id="PS00154">
    <property type="entry name" value="ATPASE_E1_E2"/>
    <property type="match status" value="1"/>
</dbReference>
<feature type="transmembrane region" description="Helical" evidence="12">
    <location>
        <begin position="290"/>
        <end position="316"/>
    </location>
</feature>
<feature type="transmembrane region" description="Helical" evidence="12">
    <location>
        <begin position="814"/>
        <end position="833"/>
    </location>
</feature>
<dbReference type="Pfam" id="PF00689">
    <property type="entry name" value="Cation_ATPase_C"/>
    <property type="match status" value="1"/>
</dbReference>
<keyword evidence="7" id="KW-0067">ATP-binding</keyword>
<dbReference type="InterPro" id="IPR004014">
    <property type="entry name" value="ATPase_P-typ_cation-transptr_N"/>
</dbReference>
<feature type="domain" description="Cation-transporting P-type ATPase N-terminal" evidence="13">
    <location>
        <begin position="23"/>
        <end position="97"/>
    </location>
</feature>
<keyword evidence="15" id="KW-1185">Reference proteome</keyword>
<dbReference type="SUPFAM" id="SSF81653">
    <property type="entry name" value="Calcium ATPase, transduction domain A"/>
    <property type="match status" value="1"/>
</dbReference>
<dbReference type="GO" id="GO:0016887">
    <property type="term" value="F:ATP hydrolysis activity"/>
    <property type="evidence" value="ECO:0007669"/>
    <property type="project" value="InterPro"/>
</dbReference>
<dbReference type="InterPro" id="IPR023298">
    <property type="entry name" value="ATPase_P-typ_TM_dom_sf"/>
</dbReference>
<evidence type="ECO:0000256" key="7">
    <source>
        <dbReference type="ARBA" id="ARBA00022840"/>
    </source>
</evidence>
<feature type="transmembrane region" description="Helical" evidence="12">
    <location>
        <begin position="886"/>
        <end position="903"/>
    </location>
</feature>
<dbReference type="Gene3D" id="3.40.50.1000">
    <property type="entry name" value="HAD superfamily/HAD-like"/>
    <property type="match status" value="1"/>
</dbReference>
<dbReference type="GO" id="GO:0030007">
    <property type="term" value="P:intracellular potassium ion homeostasis"/>
    <property type="evidence" value="ECO:0007669"/>
    <property type="project" value="TreeGrafter"/>
</dbReference>
<dbReference type="SUPFAM" id="SSF56784">
    <property type="entry name" value="HAD-like"/>
    <property type="match status" value="1"/>
</dbReference>
<dbReference type="NCBIfam" id="TIGR01494">
    <property type="entry name" value="ATPase_P-type"/>
    <property type="match status" value="2"/>
</dbReference>